<dbReference type="InterPro" id="IPR005825">
    <property type="entry name" value="Ribosomal_uL24_CS"/>
</dbReference>
<dbReference type="GO" id="GO:0019843">
    <property type="term" value="F:rRNA binding"/>
    <property type="evidence" value="ECO:0007669"/>
    <property type="project" value="UniProtKB-UniRule"/>
</dbReference>
<dbReference type="Pfam" id="PF00467">
    <property type="entry name" value="KOW"/>
    <property type="match status" value="1"/>
</dbReference>
<evidence type="ECO:0000256" key="1">
    <source>
        <dbReference type="ARBA" id="ARBA00010618"/>
    </source>
</evidence>
<dbReference type="GO" id="GO:0003735">
    <property type="term" value="F:structural constituent of ribosome"/>
    <property type="evidence" value="ECO:0007669"/>
    <property type="project" value="InterPro"/>
</dbReference>
<accession>A0A0G0XD04</accession>
<dbReference type="InterPro" id="IPR003256">
    <property type="entry name" value="Ribosomal_uL24"/>
</dbReference>
<comment type="similarity">
    <text evidence="1 5 6">Belongs to the universal ribosomal protein uL24 family.</text>
</comment>
<dbReference type="Pfam" id="PF17136">
    <property type="entry name" value="ribosomal_L24"/>
    <property type="match status" value="1"/>
</dbReference>
<feature type="domain" description="KOW" evidence="7">
    <location>
        <begin position="2"/>
        <end position="29"/>
    </location>
</feature>
<dbReference type="Proteomes" id="UP000034920">
    <property type="component" value="Unassembled WGS sequence"/>
</dbReference>
<organism evidence="8 9">
    <name type="scientific">candidate division WWE3 bacterium GW2011_GWA1_41_8</name>
    <dbReference type="NCBI Taxonomy" id="1619103"/>
    <lineage>
        <taxon>Bacteria</taxon>
        <taxon>Katanobacteria</taxon>
    </lineage>
</organism>
<dbReference type="HAMAP" id="MF_01326_B">
    <property type="entry name" value="Ribosomal_uL24_B"/>
    <property type="match status" value="1"/>
</dbReference>
<dbReference type="InterPro" id="IPR005824">
    <property type="entry name" value="KOW"/>
</dbReference>
<dbReference type="InterPro" id="IPR008991">
    <property type="entry name" value="Translation_prot_SH3-like_sf"/>
</dbReference>
<dbReference type="SMART" id="SM00739">
    <property type="entry name" value="KOW"/>
    <property type="match status" value="1"/>
</dbReference>
<sequence>MKIRKNDPVIVIAGKDKGKKGKVLVVDTAKKKVLVEGVNRVKRHVKPGAVSKEGGIITVEKPIDISNVMYFDDKLGKAVRIGYTLVDGKKYRINKRTGDVLETS</sequence>
<comment type="function">
    <text evidence="5">One of two assembly initiator proteins, it binds directly to the 5'-end of the 23S rRNA, where it nucleates assembly of the 50S subunit.</text>
</comment>
<keyword evidence="5" id="KW-0699">rRNA-binding</keyword>
<name>A0A0G0XD04_UNCKA</name>
<dbReference type="InterPro" id="IPR014722">
    <property type="entry name" value="Rib_uL2_dom2"/>
</dbReference>
<evidence type="ECO:0000256" key="5">
    <source>
        <dbReference type="HAMAP-Rule" id="MF_01326"/>
    </source>
</evidence>
<comment type="caution">
    <text evidence="8">The sequence shown here is derived from an EMBL/GenBank/DDBJ whole genome shotgun (WGS) entry which is preliminary data.</text>
</comment>
<keyword evidence="2 5" id="KW-0689">Ribosomal protein</keyword>
<dbReference type="Gene3D" id="2.30.30.30">
    <property type="match status" value="1"/>
</dbReference>
<dbReference type="AlphaFoldDB" id="A0A0G0XD04"/>
<gene>
    <name evidence="5" type="primary">rplX</name>
    <name evidence="8" type="ORF">UU80_C0010G0021</name>
</gene>
<evidence type="ECO:0000256" key="2">
    <source>
        <dbReference type="ARBA" id="ARBA00022980"/>
    </source>
</evidence>
<keyword evidence="5" id="KW-0694">RNA-binding</keyword>
<dbReference type="InterPro" id="IPR041988">
    <property type="entry name" value="Ribosomal_uL24_KOW"/>
</dbReference>
<proteinExistence type="inferred from homology"/>
<dbReference type="STRING" id="1619103.UU80_C0010G0021"/>
<dbReference type="NCBIfam" id="TIGR01079">
    <property type="entry name" value="rplX_bact"/>
    <property type="match status" value="1"/>
</dbReference>
<dbReference type="PANTHER" id="PTHR12903">
    <property type="entry name" value="MITOCHONDRIAL RIBOSOMAL PROTEIN L24"/>
    <property type="match status" value="1"/>
</dbReference>
<dbReference type="PROSITE" id="PS01108">
    <property type="entry name" value="RIBOSOMAL_L24"/>
    <property type="match status" value="1"/>
</dbReference>
<evidence type="ECO:0000256" key="6">
    <source>
        <dbReference type="RuleBase" id="RU003477"/>
    </source>
</evidence>
<dbReference type="PATRIC" id="fig|1619103.3.peg.400"/>
<dbReference type="EMBL" id="LCCA01000010">
    <property type="protein sequence ID" value="KKS22267.1"/>
    <property type="molecule type" value="Genomic_DNA"/>
</dbReference>
<evidence type="ECO:0000259" key="7">
    <source>
        <dbReference type="SMART" id="SM00739"/>
    </source>
</evidence>
<evidence type="ECO:0000256" key="4">
    <source>
        <dbReference type="ARBA" id="ARBA00035206"/>
    </source>
</evidence>
<dbReference type="GO" id="GO:1990904">
    <property type="term" value="C:ribonucleoprotein complex"/>
    <property type="evidence" value="ECO:0007669"/>
    <property type="project" value="UniProtKB-KW"/>
</dbReference>
<dbReference type="InterPro" id="IPR057264">
    <property type="entry name" value="Ribosomal_uL24_C"/>
</dbReference>
<protein>
    <recommendedName>
        <fullName evidence="4 5">Large ribosomal subunit protein uL24</fullName>
    </recommendedName>
</protein>
<dbReference type="GO" id="GO:0006412">
    <property type="term" value="P:translation"/>
    <property type="evidence" value="ECO:0007669"/>
    <property type="project" value="UniProtKB-UniRule"/>
</dbReference>
<comment type="function">
    <text evidence="5">One of the proteins that surrounds the polypeptide exit tunnel on the outside of the subunit.</text>
</comment>
<comment type="subunit">
    <text evidence="5">Part of the 50S ribosomal subunit.</text>
</comment>
<evidence type="ECO:0000313" key="8">
    <source>
        <dbReference type="EMBL" id="KKS22267.1"/>
    </source>
</evidence>
<dbReference type="CDD" id="cd06089">
    <property type="entry name" value="KOW_RPL26"/>
    <property type="match status" value="1"/>
</dbReference>
<evidence type="ECO:0000256" key="3">
    <source>
        <dbReference type="ARBA" id="ARBA00023274"/>
    </source>
</evidence>
<dbReference type="SUPFAM" id="SSF50104">
    <property type="entry name" value="Translation proteins SH3-like domain"/>
    <property type="match status" value="1"/>
</dbReference>
<reference evidence="8 9" key="1">
    <citation type="journal article" date="2015" name="Nature">
        <title>rRNA introns, odd ribosomes, and small enigmatic genomes across a large radiation of phyla.</title>
        <authorList>
            <person name="Brown C.T."/>
            <person name="Hug L.A."/>
            <person name="Thomas B.C."/>
            <person name="Sharon I."/>
            <person name="Castelle C.J."/>
            <person name="Singh A."/>
            <person name="Wilkins M.J."/>
            <person name="Williams K.H."/>
            <person name="Banfield J.F."/>
        </authorList>
    </citation>
    <scope>NUCLEOTIDE SEQUENCE [LARGE SCALE GENOMIC DNA]</scope>
</reference>
<keyword evidence="3 5" id="KW-0687">Ribonucleoprotein</keyword>
<evidence type="ECO:0000313" key="9">
    <source>
        <dbReference type="Proteomes" id="UP000034920"/>
    </source>
</evidence>
<dbReference type="GO" id="GO:0005840">
    <property type="term" value="C:ribosome"/>
    <property type="evidence" value="ECO:0007669"/>
    <property type="project" value="UniProtKB-KW"/>
</dbReference>